<dbReference type="RefSeq" id="WP_188595489.1">
    <property type="nucleotide sequence ID" value="NZ_BMNL01000001.1"/>
</dbReference>
<dbReference type="CDD" id="cd02859">
    <property type="entry name" value="E_set_AMPKbeta_like_N"/>
    <property type="match status" value="1"/>
</dbReference>
<dbReference type="Gene3D" id="2.60.40.10">
    <property type="entry name" value="Immunoglobulins"/>
    <property type="match status" value="1"/>
</dbReference>
<dbReference type="AlphaFoldDB" id="A0A830GT75"/>
<dbReference type="SUPFAM" id="SSF81296">
    <property type="entry name" value="E set domains"/>
    <property type="match status" value="1"/>
</dbReference>
<organism evidence="4 5">
    <name type="scientific">Thermocladium modestius</name>
    <dbReference type="NCBI Taxonomy" id="62609"/>
    <lineage>
        <taxon>Archaea</taxon>
        <taxon>Thermoproteota</taxon>
        <taxon>Thermoprotei</taxon>
        <taxon>Thermoproteales</taxon>
        <taxon>Thermoproteaceae</taxon>
        <taxon>Thermocladium</taxon>
    </lineage>
</organism>
<name>A0A830GT75_9CREN</name>
<reference evidence="4" key="2">
    <citation type="submission" date="2020-09" db="EMBL/GenBank/DDBJ databases">
        <authorList>
            <person name="Sun Q."/>
            <person name="Ohkuma M."/>
        </authorList>
    </citation>
    <scope>NUCLEOTIDE SEQUENCE</scope>
    <source>
        <strain evidence="4">JCM 10088</strain>
    </source>
</reference>
<dbReference type="OrthoDB" id="34423at2157"/>
<reference evidence="4" key="1">
    <citation type="journal article" date="2014" name="Int. J. Syst. Evol. Microbiol.">
        <title>Complete genome sequence of Corynebacterium casei LMG S-19264T (=DSM 44701T), isolated from a smear-ripened cheese.</title>
        <authorList>
            <consortium name="US DOE Joint Genome Institute (JGI-PGF)"/>
            <person name="Walter F."/>
            <person name="Albersmeier A."/>
            <person name="Kalinowski J."/>
            <person name="Ruckert C."/>
        </authorList>
    </citation>
    <scope>NUCLEOTIDE SEQUENCE</scope>
    <source>
        <strain evidence="4">JCM 10088</strain>
    </source>
</reference>
<dbReference type="Proteomes" id="UP000610960">
    <property type="component" value="Unassembled WGS sequence"/>
</dbReference>
<dbReference type="EMBL" id="BMNL01000001">
    <property type="protein sequence ID" value="GGP18936.1"/>
    <property type="molecule type" value="Genomic_DNA"/>
</dbReference>
<dbReference type="Gene3D" id="3.20.20.80">
    <property type="entry name" value="Glycosidases"/>
    <property type="match status" value="1"/>
</dbReference>
<dbReference type="SUPFAM" id="SSF51445">
    <property type="entry name" value="(Trans)glycosidases"/>
    <property type="match status" value="1"/>
</dbReference>
<dbReference type="InterPro" id="IPR013783">
    <property type="entry name" value="Ig-like_fold"/>
</dbReference>
<protein>
    <recommendedName>
        <fullName evidence="3">Glycosyl hydrolase family 13 catalytic domain-containing protein</fullName>
    </recommendedName>
</protein>
<dbReference type="GO" id="GO:0005975">
    <property type="term" value="P:carbohydrate metabolic process"/>
    <property type="evidence" value="ECO:0007669"/>
    <property type="project" value="InterPro"/>
</dbReference>
<dbReference type="Pfam" id="PF00128">
    <property type="entry name" value="Alpha-amylase"/>
    <property type="match status" value="1"/>
</dbReference>
<dbReference type="InterPro" id="IPR014756">
    <property type="entry name" value="Ig_E-set"/>
</dbReference>
<dbReference type="SMART" id="SM00642">
    <property type="entry name" value="Aamy"/>
    <property type="match status" value="1"/>
</dbReference>
<gene>
    <name evidence="4" type="ORF">GCM10007981_00590</name>
</gene>
<dbReference type="PANTHER" id="PTHR10357:SF210">
    <property type="entry name" value="MALTODEXTRIN GLUCOSIDASE"/>
    <property type="match status" value="1"/>
</dbReference>
<keyword evidence="1" id="KW-0378">Hydrolase</keyword>
<dbReference type="InterPro" id="IPR006047">
    <property type="entry name" value="GH13_cat_dom"/>
</dbReference>
<dbReference type="PANTHER" id="PTHR10357">
    <property type="entry name" value="ALPHA-AMYLASE FAMILY MEMBER"/>
    <property type="match status" value="1"/>
</dbReference>
<feature type="domain" description="Glycosyl hydrolase family 13 catalytic" evidence="3">
    <location>
        <begin position="172"/>
        <end position="493"/>
    </location>
</feature>
<comment type="caution">
    <text evidence="4">The sequence shown here is derived from an EMBL/GenBank/DDBJ whole genome shotgun (WGS) entry which is preliminary data.</text>
</comment>
<proteinExistence type="predicted"/>
<dbReference type="InterPro" id="IPR017853">
    <property type="entry name" value="GH"/>
</dbReference>
<accession>A0A830GT75</accession>
<dbReference type="GO" id="GO:0016798">
    <property type="term" value="F:hydrolase activity, acting on glycosyl bonds"/>
    <property type="evidence" value="ECO:0007669"/>
    <property type="project" value="UniProtKB-KW"/>
</dbReference>
<evidence type="ECO:0000313" key="5">
    <source>
        <dbReference type="Proteomes" id="UP000610960"/>
    </source>
</evidence>
<evidence type="ECO:0000259" key="3">
    <source>
        <dbReference type="SMART" id="SM00642"/>
    </source>
</evidence>
<evidence type="ECO:0000256" key="2">
    <source>
        <dbReference type="ARBA" id="ARBA00023295"/>
    </source>
</evidence>
<dbReference type="CDD" id="cd11338">
    <property type="entry name" value="AmyAc_CMD"/>
    <property type="match status" value="1"/>
</dbReference>
<evidence type="ECO:0000256" key="1">
    <source>
        <dbReference type="ARBA" id="ARBA00022801"/>
    </source>
</evidence>
<keyword evidence="5" id="KW-1185">Reference proteome</keyword>
<keyword evidence="2" id="KW-0326">Glycosidase</keyword>
<evidence type="ECO:0000313" key="4">
    <source>
        <dbReference type="EMBL" id="GGP18936.1"/>
    </source>
</evidence>
<sequence>MHSVLGWELGDDVYAVVEFRVRVRADSVYLVGSFTSWHPGTAPLSRVGEDEWVGRFRVREGRHYYAFMLNAREKYVGECERTSVDVFGEACALPLINGVERYAGTGWRFRDGFNSTLLERVRTLGEAVEGHRDLGEVDGLRWWEREVQGEGGGGGGCVLEPPGWAVGAVFYQVFPSSFMRDFRDLGDKLGHVAEIADAVYLNPIWESPSYHGYDIVNYFKVREEYGGNAGFLEFLDRAHSMGLRVVLDGVFNHVSSAHPVFQDVVERGRGSPFHDWFFIYGDRPDPFQFNYESFLWARRMPRLNYGNEAVRRFALDVGEYWLRAGADGWRLDVAHGIPPGFLREFTEAMTRARSGAYVLGEAWGEPDPWVCSLHGITNFAVYRFVNGLARGRLSDAEVRRLRLVPRSFLHSSWNFIDNHDTPRLLTEARGDARVVRLGLAMVFAMPGAPLIYYGDEVGLEGGGDPDNRRPMPWDEGKWDMETLGLVRKLVEARRSLPQLARGDWELIVGGEAGKGEGVGEGGGGRRGALIRIRRRLGRREAELVANPLDSPVEAGEGVGTDLITGRDVRRIELGPYGFALVVP</sequence>